<gene>
    <name evidence="1" type="ORF">L916_08367</name>
</gene>
<accession>W2J1Y1</accession>
<organism evidence="1 2">
    <name type="scientific">Phytophthora nicotianae</name>
    <name type="common">Potato buckeye rot agent</name>
    <name type="synonym">Phytophthora parasitica</name>
    <dbReference type="NCBI Taxonomy" id="4792"/>
    <lineage>
        <taxon>Eukaryota</taxon>
        <taxon>Sar</taxon>
        <taxon>Stramenopiles</taxon>
        <taxon>Oomycota</taxon>
        <taxon>Peronosporomycetes</taxon>
        <taxon>Peronosporales</taxon>
        <taxon>Peronosporaceae</taxon>
        <taxon>Phytophthora</taxon>
    </lineage>
</organism>
<dbReference type="EMBL" id="KI672828">
    <property type="protein sequence ID" value="ETL40449.1"/>
    <property type="molecule type" value="Genomic_DNA"/>
</dbReference>
<reference evidence="1 2" key="1">
    <citation type="submission" date="2013-11" db="EMBL/GenBank/DDBJ databases">
        <title>The Genome Sequence of Phytophthora parasitica CJ05E6.</title>
        <authorList>
            <consortium name="The Broad Institute Genomics Platform"/>
            <person name="Russ C."/>
            <person name="Tyler B."/>
            <person name="Panabieres F."/>
            <person name="Shan W."/>
            <person name="Tripathy S."/>
            <person name="Grunwald N."/>
            <person name="Machado M."/>
            <person name="Johnson C.S."/>
            <person name="Arredondo F."/>
            <person name="Hong C."/>
            <person name="Coffey M."/>
            <person name="Young S.K."/>
            <person name="Zeng Q."/>
            <person name="Gargeya S."/>
            <person name="Fitzgerald M."/>
            <person name="Abouelleil A."/>
            <person name="Alvarado L."/>
            <person name="Chapman S.B."/>
            <person name="Gainer-Dewar J."/>
            <person name="Goldberg J."/>
            <person name="Griggs A."/>
            <person name="Gujja S."/>
            <person name="Hansen M."/>
            <person name="Howarth C."/>
            <person name="Imamovic A."/>
            <person name="Ireland A."/>
            <person name="Larimer J."/>
            <person name="McCowan C."/>
            <person name="Murphy C."/>
            <person name="Pearson M."/>
            <person name="Poon T.W."/>
            <person name="Priest M."/>
            <person name="Roberts A."/>
            <person name="Saif S."/>
            <person name="Shea T."/>
            <person name="Sykes S."/>
            <person name="Wortman J."/>
            <person name="Nusbaum C."/>
            <person name="Birren B."/>
        </authorList>
    </citation>
    <scope>NUCLEOTIDE SEQUENCE [LARGE SCALE GENOMIC DNA]</scope>
    <source>
        <strain evidence="1 2">CJ05E6</strain>
    </source>
</reference>
<name>W2J1Y1_PHYNI</name>
<proteinExistence type="predicted"/>
<dbReference type="AlphaFoldDB" id="W2J1Y1"/>
<dbReference type="Proteomes" id="UP000053864">
    <property type="component" value="Unassembled WGS sequence"/>
</dbReference>
<evidence type="ECO:0000313" key="1">
    <source>
        <dbReference type="EMBL" id="ETL40449.1"/>
    </source>
</evidence>
<protein>
    <submittedName>
        <fullName evidence="1">Uncharacterized protein</fullName>
    </submittedName>
</protein>
<sequence>MVPPICRCRENRGTRLRAHAEDCRAQALLFG</sequence>
<evidence type="ECO:0000313" key="2">
    <source>
        <dbReference type="Proteomes" id="UP000053864"/>
    </source>
</evidence>